<dbReference type="InterPro" id="IPR030395">
    <property type="entry name" value="GP_PDE_dom"/>
</dbReference>
<dbReference type="Gene3D" id="1.10.10.1740">
    <property type="entry name" value="Transmembrane protein 14-like"/>
    <property type="match status" value="1"/>
</dbReference>
<dbReference type="EC" id="3.1.4.46" evidence="3"/>
<dbReference type="SUPFAM" id="SSF56112">
    <property type="entry name" value="Protein kinase-like (PK-like)"/>
    <property type="match status" value="1"/>
</dbReference>
<dbReference type="Gene3D" id="3.20.20.190">
    <property type="entry name" value="Phosphatidylinositol (PI) phosphodiesterase"/>
    <property type="match status" value="2"/>
</dbReference>
<keyword evidence="6" id="KW-0319">Glycerol metabolism</keyword>
<dbReference type="Pfam" id="PF07714">
    <property type="entry name" value="PK_Tyr_Ser-Thr"/>
    <property type="match status" value="1"/>
</dbReference>
<keyword evidence="5" id="KW-0732">Signal</keyword>
<dbReference type="InterPro" id="IPR044890">
    <property type="entry name" value="TMEM14_sf"/>
</dbReference>
<dbReference type="InterPro" id="IPR017441">
    <property type="entry name" value="Protein_kinase_ATP_BS"/>
</dbReference>
<evidence type="ECO:0000256" key="4">
    <source>
        <dbReference type="ARBA" id="ARBA00022692"/>
    </source>
</evidence>
<dbReference type="PANTHER" id="PTHR43620:SF41">
    <property type="entry name" value="GLYCEROPHOSPHODIESTER PHOSPHODIESTERASE"/>
    <property type="match status" value="1"/>
</dbReference>
<dbReference type="InterPro" id="IPR011009">
    <property type="entry name" value="Kinase-like_dom_sf"/>
</dbReference>
<feature type="transmembrane region" description="Helical" evidence="12">
    <location>
        <begin position="30"/>
        <end position="51"/>
    </location>
</feature>
<dbReference type="Proteomes" id="UP000824890">
    <property type="component" value="Unassembled WGS sequence"/>
</dbReference>
<evidence type="ECO:0000256" key="5">
    <source>
        <dbReference type="ARBA" id="ARBA00022729"/>
    </source>
</evidence>
<dbReference type="PROSITE" id="PS50011">
    <property type="entry name" value="PROTEIN_KINASE_DOM"/>
    <property type="match status" value="1"/>
</dbReference>
<dbReference type="EMBL" id="JAGKQM010000013">
    <property type="protein sequence ID" value="KAH0891698.1"/>
    <property type="molecule type" value="Genomic_DNA"/>
</dbReference>
<evidence type="ECO:0000256" key="2">
    <source>
        <dbReference type="ARBA" id="ARBA00007590"/>
    </source>
</evidence>
<evidence type="ECO:0000259" key="14">
    <source>
        <dbReference type="PROSITE" id="PS51704"/>
    </source>
</evidence>
<evidence type="ECO:0000256" key="6">
    <source>
        <dbReference type="ARBA" id="ARBA00022798"/>
    </source>
</evidence>
<evidence type="ECO:0000259" key="13">
    <source>
        <dbReference type="PROSITE" id="PS50011"/>
    </source>
</evidence>
<name>A0ABQ8AHL2_BRANA</name>
<comment type="subcellular location">
    <subcellularLocation>
        <location evidence="1">Membrane</location>
    </subcellularLocation>
</comment>
<dbReference type="PROSITE" id="PS51704">
    <property type="entry name" value="GP_PDE"/>
    <property type="match status" value="2"/>
</dbReference>
<dbReference type="InterPro" id="IPR005349">
    <property type="entry name" value="TMEM14"/>
</dbReference>
<evidence type="ECO:0000256" key="8">
    <source>
        <dbReference type="ARBA" id="ARBA00022989"/>
    </source>
</evidence>
<evidence type="ECO:0000256" key="7">
    <source>
        <dbReference type="ARBA" id="ARBA00022801"/>
    </source>
</evidence>
<dbReference type="Gene3D" id="1.10.510.10">
    <property type="entry name" value="Transferase(Phosphotransferase) domain 1"/>
    <property type="match status" value="1"/>
</dbReference>
<evidence type="ECO:0000313" key="15">
    <source>
        <dbReference type="EMBL" id="KAH0891698.1"/>
    </source>
</evidence>
<evidence type="ECO:0000256" key="9">
    <source>
        <dbReference type="ARBA" id="ARBA00023136"/>
    </source>
</evidence>
<feature type="transmembrane region" description="Helical" evidence="12">
    <location>
        <begin position="88"/>
        <end position="107"/>
    </location>
</feature>
<evidence type="ECO:0000256" key="12">
    <source>
        <dbReference type="SAM" id="Phobius"/>
    </source>
</evidence>
<keyword evidence="4 12" id="KW-0812">Transmembrane</keyword>
<protein>
    <recommendedName>
        <fullName evidence="3">glycerophosphodiester phosphodiesterase</fullName>
        <ecNumber evidence="3">3.1.4.46</ecNumber>
    </recommendedName>
</protein>
<comment type="catalytic activity">
    <reaction evidence="10">
        <text>a sn-glycero-3-phosphodiester + H2O = an alcohol + sn-glycerol 3-phosphate + H(+)</text>
        <dbReference type="Rhea" id="RHEA:12969"/>
        <dbReference type="ChEBI" id="CHEBI:15377"/>
        <dbReference type="ChEBI" id="CHEBI:15378"/>
        <dbReference type="ChEBI" id="CHEBI:30879"/>
        <dbReference type="ChEBI" id="CHEBI:57597"/>
        <dbReference type="ChEBI" id="CHEBI:83408"/>
        <dbReference type="EC" id="3.1.4.46"/>
    </reaction>
</comment>
<feature type="domain" description="Protein kinase" evidence="13">
    <location>
        <begin position="907"/>
        <end position="1138"/>
    </location>
</feature>
<dbReference type="SUPFAM" id="SSF51695">
    <property type="entry name" value="PLC-like phosphodiesterases"/>
    <property type="match status" value="2"/>
</dbReference>
<dbReference type="InterPro" id="IPR001245">
    <property type="entry name" value="Ser-Thr/Tyr_kinase_cat_dom"/>
</dbReference>
<dbReference type="PROSITE" id="PS00107">
    <property type="entry name" value="PROTEIN_KINASE_ATP"/>
    <property type="match status" value="1"/>
</dbReference>
<evidence type="ECO:0000256" key="3">
    <source>
        <dbReference type="ARBA" id="ARBA00012247"/>
    </source>
</evidence>
<keyword evidence="16" id="KW-1185">Reference proteome</keyword>
<evidence type="ECO:0000256" key="1">
    <source>
        <dbReference type="ARBA" id="ARBA00004370"/>
    </source>
</evidence>
<comment type="caution">
    <text evidence="15">The sequence shown here is derived from an EMBL/GenBank/DDBJ whole genome shotgun (WGS) entry which is preliminary data.</text>
</comment>
<feature type="domain" description="GP-PDE" evidence="14">
    <location>
        <begin position="458"/>
        <end position="764"/>
    </location>
</feature>
<feature type="domain" description="GP-PDE" evidence="14">
    <location>
        <begin position="165"/>
        <end position="441"/>
    </location>
</feature>
<dbReference type="Pfam" id="PF03647">
    <property type="entry name" value="Tmemb_14"/>
    <property type="match status" value="1"/>
</dbReference>
<keyword evidence="11" id="KW-0547">Nucleotide-binding</keyword>
<feature type="binding site" evidence="11">
    <location>
        <position position="936"/>
    </location>
    <ligand>
        <name>ATP</name>
        <dbReference type="ChEBI" id="CHEBI:30616"/>
    </ligand>
</feature>
<reference evidence="15 16" key="1">
    <citation type="submission" date="2021-05" db="EMBL/GenBank/DDBJ databases">
        <title>Genome Assembly of Synthetic Allotetraploid Brassica napus Reveals Homoeologous Exchanges between Subgenomes.</title>
        <authorList>
            <person name="Davis J.T."/>
        </authorList>
    </citation>
    <scope>NUCLEOTIDE SEQUENCE [LARGE SCALE GENOMIC DNA]</scope>
    <source>
        <strain evidence="16">cv. Da-Ae</strain>
        <tissue evidence="15">Seedling</tissue>
    </source>
</reference>
<keyword evidence="7" id="KW-0378">Hydrolase</keyword>
<keyword evidence="9 12" id="KW-0472">Membrane</keyword>
<dbReference type="Pfam" id="PF03009">
    <property type="entry name" value="GDPD"/>
    <property type="match status" value="2"/>
</dbReference>
<sequence>MAMHDFCFTIPYGMLLIGGGFIGYMKKGSITSFAGGAGAGLLLILAGYLSLNAFKKKKTSTIAVVLQTVISAALTLVMGQRYLLTQKIMPAGLVAVISALMTCFYVYKIATGGNKIPSKAAEQRLRQDSCMNIKTGDKQGRLKLQFFNLHNVSASSWQTLSGKPPVVIARGGFSGVFPDSSSKAYELVSVTTSLNLALWCDLQLTKDGVGICFPNLNLYNDSDVKDVYPNKNEWFSVDFTWKDLSDNVKSRSGVFDGSYQILTVEIVAELGAPGLWLNIQNSAFYRQHNLSMRNYVVSLSKRVDFISSPEISFLKSMKKDVTKLIFRFLNQDQIEPFTNQTYSSLSKNLSYIKTFSSGILVPKSYIWPVGSDLYLKPHTSLVTEAHRQGLQVFASEFANDFVFAYNYSYDPTAEYLSFIDSGNFSVDGFLSDFPVTPYRAISCFSHLDTKEDEEPAVVTIISNDGASGDFPGCTDLAYEKAVKDGVDILDCNVQMSKDKIPFCMSSIDLLNTTNVFNTSFRNLSSTVAEIQPKSGIYTFSLTMSQIKTLKPVISNPKEDHALFRNPRNKNVGKFLTLSEFLFLANRYNSLLGVLIKVENAVYLAKHQGISVVDAVLNKTERLTTQEGQTTSIAIMFQSTDKSVLMDFKEKKLIYPDELVYRVDEDIRDVTDSAIKEIMSFAGTIVISKESVLPYNGGLVKKKTDVVARLKASGFRVYVETFSNEFVTQPFDLFSDSTVEIDFFVQAVKIDGIITDFPATTARYRKSQCYREMSMFRTGELLPFGNPRLLSPAQAPYPLLVESDVMEPPLLDVKSKNSTPTKAMAKAIQVFSPVRTMARQFTRRSSSRQGIKDCIDANNTLSRFENISYKTDSSRRRFISEEISKLGKGNISAQIFTFRDLCVATKNFNPENQLGEGGFGRVYKGHIETPEKVVAVKQLDKNGYQGNREFLVEVMMLSLLHHQNLVNLVGYCADGDQRILVYEYMPNGSLDDHLLDLARTKNKPLDWDTRMKASPLFKDRRKFTLMADPLLGGKYPMKGLYQALAVAAMCLQDEAETRPNMSDVVTALEVFDFPPSSRFKFQTSHYCVFQLMRMLTVESTFSKHGAAYTVKDTDRRTALDRADSKEIRELIYGFFTQKA</sequence>
<keyword evidence="8 12" id="KW-1133">Transmembrane helix</keyword>
<evidence type="ECO:0000256" key="11">
    <source>
        <dbReference type="PROSITE-ProRule" id="PRU10141"/>
    </source>
</evidence>
<comment type="similarity">
    <text evidence="2">Belongs to the TMEM14 family.</text>
</comment>
<dbReference type="CDD" id="cd08604">
    <property type="entry name" value="GDPD_SHV3_repeat_2"/>
    <property type="match status" value="1"/>
</dbReference>
<dbReference type="CDD" id="cd08603">
    <property type="entry name" value="GDPD_SHV3_repeat_1"/>
    <property type="match status" value="1"/>
</dbReference>
<keyword evidence="11" id="KW-0067">ATP-binding</keyword>
<gene>
    <name evidence="15" type="ORF">HID58_054127</name>
</gene>
<dbReference type="InterPro" id="IPR017946">
    <property type="entry name" value="PLC-like_Pdiesterase_TIM-brl"/>
</dbReference>
<accession>A0ABQ8AHL2</accession>
<evidence type="ECO:0000313" key="16">
    <source>
        <dbReference type="Proteomes" id="UP000824890"/>
    </source>
</evidence>
<proteinExistence type="inferred from homology"/>
<dbReference type="SMART" id="SM00220">
    <property type="entry name" value="S_TKc"/>
    <property type="match status" value="1"/>
</dbReference>
<evidence type="ECO:0000256" key="10">
    <source>
        <dbReference type="ARBA" id="ARBA00047512"/>
    </source>
</evidence>
<organism evidence="15 16">
    <name type="scientific">Brassica napus</name>
    <name type="common">Rape</name>
    <dbReference type="NCBI Taxonomy" id="3708"/>
    <lineage>
        <taxon>Eukaryota</taxon>
        <taxon>Viridiplantae</taxon>
        <taxon>Streptophyta</taxon>
        <taxon>Embryophyta</taxon>
        <taxon>Tracheophyta</taxon>
        <taxon>Spermatophyta</taxon>
        <taxon>Magnoliopsida</taxon>
        <taxon>eudicotyledons</taxon>
        <taxon>Gunneridae</taxon>
        <taxon>Pentapetalae</taxon>
        <taxon>rosids</taxon>
        <taxon>malvids</taxon>
        <taxon>Brassicales</taxon>
        <taxon>Brassicaceae</taxon>
        <taxon>Brassiceae</taxon>
        <taxon>Brassica</taxon>
    </lineage>
</organism>
<dbReference type="InterPro" id="IPR000719">
    <property type="entry name" value="Prot_kinase_dom"/>
</dbReference>
<feature type="transmembrane region" description="Helical" evidence="12">
    <location>
        <begin position="7"/>
        <end position="24"/>
    </location>
</feature>
<dbReference type="PANTHER" id="PTHR43620">
    <property type="entry name" value="GLYCEROPHOSPHORYL DIESTER PHOSPHODIESTERASE"/>
    <property type="match status" value="1"/>
</dbReference>